<dbReference type="GO" id="GO:0001514">
    <property type="term" value="P:selenocysteine incorporation"/>
    <property type="evidence" value="ECO:0007669"/>
    <property type="project" value="TreeGrafter"/>
</dbReference>
<dbReference type="OrthoDB" id="10263545at2759"/>
<evidence type="ECO:0000256" key="11">
    <source>
        <dbReference type="ARBA" id="ARBA00022917"/>
    </source>
</evidence>
<evidence type="ECO:0000256" key="3">
    <source>
        <dbReference type="ARBA" id="ARBA00004822"/>
    </source>
</evidence>
<accession>A0A078AE47</accession>
<keyword evidence="21" id="KW-1185">Reference proteome</keyword>
<feature type="binding site" evidence="18">
    <location>
        <position position="373"/>
    </location>
    <ligand>
        <name>tRNA</name>
        <dbReference type="ChEBI" id="CHEBI:17843"/>
    </ligand>
</feature>
<evidence type="ECO:0000256" key="6">
    <source>
        <dbReference type="ARBA" id="ARBA00021963"/>
    </source>
</evidence>
<proteinExistence type="inferred from homology"/>
<dbReference type="Pfam" id="PF05889">
    <property type="entry name" value="SepSecS"/>
    <property type="match status" value="1"/>
</dbReference>
<feature type="binding site" evidence="18">
    <location>
        <position position="442"/>
    </location>
    <ligand>
        <name>tRNA</name>
        <dbReference type="ChEBI" id="CHEBI:17843"/>
    </ligand>
</feature>
<dbReference type="Gene3D" id="3.40.640.10">
    <property type="entry name" value="Type I PLP-dependent aspartate aminotransferase-like (Major domain)"/>
    <property type="match status" value="1"/>
</dbReference>
<evidence type="ECO:0000256" key="14">
    <source>
        <dbReference type="ARBA" id="ARBA00032048"/>
    </source>
</evidence>
<evidence type="ECO:0000256" key="18">
    <source>
        <dbReference type="PIRSR" id="PIRSR017689-1"/>
    </source>
</evidence>
<dbReference type="GO" id="GO:0005737">
    <property type="term" value="C:cytoplasm"/>
    <property type="evidence" value="ECO:0007669"/>
    <property type="project" value="UniProtKB-SubCell"/>
</dbReference>
<evidence type="ECO:0000313" key="20">
    <source>
        <dbReference type="EMBL" id="CDW79188.1"/>
    </source>
</evidence>
<evidence type="ECO:0000256" key="12">
    <source>
        <dbReference type="ARBA" id="ARBA00023266"/>
    </source>
</evidence>
<dbReference type="EMBL" id="CCKQ01007767">
    <property type="protein sequence ID" value="CDW79188.1"/>
    <property type="molecule type" value="Genomic_DNA"/>
</dbReference>
<comment type="catalytic activity">
    <reaction evidence="16 17">
        <text>O-phospho-L-seryl-tRNA(Sec) + selenophosphate + H2O = L-selenocysteinyl-tRNA(Sec) + 2 phosphate</text>
        <dbReference type="Rhea" id="RHEA:25041"/>
        <dbReference type="Rhea" id="RHEA-COMP:9743"/>
        <dbReference type="Rhea" id="RHEA-COMP:9947"/>
        <dbReference type="ChEBI" id="CHEBI:15377"/>
        <dbReference type="ChEBI" id="CHEBI:16144"/>
        <dbReference type="ChEBI" id="CHEBI:43474"/>
        <dbReference type="ChEBI" id="CHEBI:78551"/>
        <dbReference type="ChEBI" id="CHEBI:78573"/>
        <dbReference type="EC" id="2.9.1.2"/>
    </reaction>
</comment>
<feature type="binding site" evidence="18">
    <location>
        <position position="66"/>
    </location>
    <ligand>
        <name>substrate</name>
    </ligand>
</feature>
<evidence type="ECO:0000256" key="1">
    <source>
        <dbReference type="ARBA" id="ARBA00001933"/>
    </source>
</evidence>
<evidence type="ECO:0000256" key="13">
    <source>
        <dbReference type="ARBA" id="ARBA00030669"/>
    </source>
</evidence>
<evidence type="ECO:0000256" key="5">
    <source>
        <dbReference type="ARBA" id="ARBA00012464"/>
    </source>
</evidence>
<dbReference type="InterPro" id="IPR015424">
    <property type="entry name" value="PyrdxlP-dep_Trfase"/>
</dbReference>
<dbReference type="Proteomes" id="UP000039865">
    <property type="component" value="Unassembled WGS sequence"/>
</dbReference>
<keyword evidence="10 17" id="KW-0663">Pyridoxal phosphate</keyword>
<dbReference type="UniPathway" id="UPA00906">
    <property type="reaction ID" value="UER00898"/>
</dbReference>
<name>A0A078AE47_STYLE</name>
<keyword evidence="9 17" id="KW-0694">RNA-binding</keyword>
<dbReference type="InterPro" id="IPR015421">
    <property type="entry name" value="PyrdxlP-dep_Trfase_major"/>
</dbReference>
<feature type="binding site" evidence="18">
    <location>
        <position position="284"/>
    </location>
    <ligand>
        <name>substrate</name>
    </ligand>
</feature>
<dbReference type="InParanoid" id="A0A078AE47"/>
<comment type="subcellular location">
    <subcellularLocation>
        <location evidence="17">Cytoplasm</location>
    </subcellularLocation>
</comment>
<reference evidence="20 21" key="1">
    <citation type="submission" date="2014-06" db="EMBL/GenBank/DDBJ databases">
        <authorList>
            <person name="Swart Estienne"/>
        </authorList>
    </citation>
    <scope>NUCLEOTIDE SEQUENCE [LARGE SCALE GENOMIC DNA]</scope>
    <source>
        <strain evidence="20 21">130c</strain>
    </source>
</reference>
<dbReference type="SUPFAM" id="SSF53383">
    <property type="entry name" value="PLP-dependent transferases"/>
    <property type="match status" value="1"/>
</dbReference>
<comment type="cofactor">
    <cofactor evidence="1 17 19">
        <name>pyridoxal 5'-phosphate</name>
        <dbReference type="ChEBI" id="CHEBI:597326"/>
    </cofactor>
</comment>
<dbReference type="NCBIfam" id="TIGR03531">
    <property type="entry name" value="selenium_SpcS"/>
    <property type="match status" value="1"/>
</dbReference>
<dbReference type="InterPro" id="IPR008829">
    <property type="entry name" value="SepSecS/SepCysS"/>
</dbReference>
<feature type="modified residue" description="N6-(pyridoxal phosphate)lysine" evidence="19">
    <location>
        <position position="254"/>
    </location>
</feature>
<evidence type="ECO:0000256" key="10">
    <source>
        <dbReference type="ARBA" id="ARBA00022898"/>
    </source>
</evidence>
<dbReference type="GO" id="GO:0098621">
    <property type="term" value="F:O-phosphoseryl-tRNA(Sec) selenium transferase activity"/>
    <property type="evidence" value="ECO:0007669"/>
    <property type="project" value="UniProtKB-EC"/>
</dbReference>
<evidence type="ECO:0000256" key="16">
    <source>
        <dbReference type="ARBA" id="ARBA00048808"/>
    </source>
</evidence>
<sequence length="475" mass="53754">MDLLNHRAIPQEPMEELTIQSLMNRIALMDSNNYYGNTGVGEREGRIFSPIVRQKNFDLGHGIGRSGDVNALQPKAIGSSLIVKLTKNMTINAMNKILGYTSIKDALILPFATGMSLTVTLLTIKSLKPQAQYVIFPRIDQKTCLKCIYTANLVPIIVEPKLEGEELRTNLEEIKRIMEAEEYKDKILCVQTTTSCFAPRAYDSIAEVAEICRKYQIHHVINNAYGLQCTRVANDVCSAIQKGRVDALISSTDKNFMVPVGGSIIYSPKKKDLIDKINKFYPGRASGGPIVDLFITYLQMGAKTMKQLIKQRKENFEYLKTKLNTILLKYNERILETKNNKISMAVTLINLNEKVFKPNNINATFFGSYLFSRRVSGVRVVNSSNGKRSQPIGENTFLNYGSHSENYPFLPYFTCASAIGQKKEEIDVFVIRLQDAFENFLKNDPQMIIVQDTLLQRLNVQDEEQSANQEEEKQQ</sequence>
<dbReference type="FunCoup" id="A0A078AE47">
    <property type="interactions" value="85"/>
</dbReference>
<evidence type="ECO:0000256" key="2">
    <source>
        <dbReference type="ARBA" id="ARBA00002552"/>
    </source>
</evidence>
<protein>
    <recommendedName>
        <fullName evidence="6 17">O-phosphoseryl-tRNA(Sec) selenium transferase</fullName>
        <ecNumber evidence="5 17">2.9.1.2</ecNumber>
    </recommendedName>
    <alternativeName>
        <fullName evidence="13 17">Selenocysteine synthase</fullName>
    </alternativeName>
    <alternativeName>
        <fullName evidence="14 17">Selenocysteinyl-tRNA(Sec) synthase</fullName>
    </alternativeName>
    <alternativeName>
        <fullName evidence="15 17">Sep-tRNA:Sec-tRNA synthase</fullName>
    </alternativeName>
</protein>
<dbReference type="OMA" id="MSHANDY"/>
<keyword evidence="11 17" id="KW-0648">Protein biosynthesis</keyword>
<keyword evidence="8 17" id="KW-0808">Transferase</keyword>
<dbReference type="PANTHER" id="PTHR12944:SF2">
    <property type="entry name" value="O-PHOSPHOSERYL-TRNA(SEC) SELENIUM TRANSFERASE"/>
    <property type="match status" value="1"/>
</dbReference>
<comment type="pathway">
    <text evidence="3 17">Aminoacyl-tRNA biosynthesis; selenocysteinyl-tRNA(Sec) biosynthesis; selenocysteinyl-tRNA(Sec) from L-seryl-tRNA(Sec) (archaeal/eukaryal route): step 2/2.</text>
</comment>
<keyword evidence="7 17" id="KW-0820">tRNA-binding</keyword>
<evidence type="ECO:0000256" key="7">
    <source>
        <dbReference type="ARBA" id="ARBA00022555"/>
    </source>
</evidence>
<comment type="similarity">
    <text evidence="4 17">Belongs to the SepSecS family.</text>
</comment>
<dbReference type="PANTHER" id="PTHR12944">
    <property type="entry name" value="SOLUBLE LIVER ANTIGEN/LIVER PANCREAS ANTIGEN"/>
    <property type="match status" value="1"/>
</dbReference>
<keyword evidence="12 17" id="KW-0711">Selenium</keyword>
<feature type="binding site" evidence="18">
    <location>
        <position position="65"/>
    </location>
    <ligand>
        <name>substrate</name>
    </ligand>
</feature>
<evidence type="ECO:0000256" key="17">
    <source>
        <dbReference type="PIRNR" id="PIRNR017689"/>
    </source>
</evidence>
<feature type="binding site" evidence="18">
    <location>
        <position position="43"/>
    </location>
    <ligand>
        <name>pyridoxal 5'-phosphate</name>
        <dbReference type="ChEBI" id="CHEBI:597326"/>
    </ligand>
</feature>
<dbReference type="AlphaFoldDB" id="A0A078AE47"/>
<comment type="function">
    <text evidence="2 17">Converts O-phosphoseryl-tRNA(Sec) to selenocysteinyl-tRNA(Sec) required for selenoprotein biosynthesis.</text>
</comment>
<evidence type="ECO:0000313" key="21">
    <source>
        <dbReference type="Proteomes" id="UP000039865"/>
    </source>
</evidence>
<dbReference type="InterPro" id="IPR019872">
    <property type="entry name" value="Sec-tRNA_Se_transferase"/>
</dbReference>
<feature type="binding site" evidence="18">
    <location>
        <position position="73"/>
    </location>
    <ligand>
        <name>substrate</name>
    </ligand>
</feature>
<evidence type="ECO:0000256" key="4">
    <source>
        <dbReference type="ARBA" id="ARBA00007037"/>
    </source>
</evidence>
<organism evidence="20 21">
    <name type="scientific">Stylonychia lemnae</name>
    <name type="common">Ciliate</name>
    <dbReference type="NCBI Taxonomy" id="5949"/>
    <lineage>
        <taxon>Eukaryota</taxon>
        <taxon>Sar</taxon>
        <taxon>Alveolata</taxon>
        <taxon>Ciliophora</taxon>
        <taxon>Intramacronucleata</taxon>
        <taxon>Spirotrichea</taxon>
        <taxon>Stichotrichia</taxon>
        <taxon>Sporadotrichida</taxon>
        <taxon>Oxytrichidae</taxon>
        <taxon>Stylonychinae</taxon>
        <taxon>Stylonychia</taxon>
    </lineage>
</organism>
<evidence type="ECO:0000256" key="8">
    <source>
        <dbReference type="ARBA" id="ARBA00022679"/>
    </source>
</evidence>
<evidence type="ECO:0000256" key="15">
    <source>
        <dbReference type="ARBA" id="ARBA00032693"/>
    </source>
</evidence>
<gene>
    <name evidence="20" type="primary">Contig1174.g1270</name>
    <name evidence="20" type="ORF">STYLEM_8174</name>
</gene>
<dbReference type="GO" id="GO:0001717">
    <property type="term" value="P:conversion of seryl-tRNAsec to selenocys-tRNAsec"/>
    <property type="evidence" value="ECO:0007669"/>
    <property type="project" value="UniProtKB-UniRule"/>
</dbReference>
<dbReference type="PIRSF" id="PIRSF017689">
    <property type="entry name" value="SepSecS"/>
    <property type="match status" value="1"/>
</dbReference>
<feature type="site" description="May act as a substrate filter by repelling compounds with a negatively charged alpha-carboxylate" evidence="19">
    <location>
        <position position="42"/>
    </location>
</feature>
<evidence type="ECO:0000256" key="19">
    <source>
        <dbReference type="PIRSR" id="PIRSR017689-50"/>
    </source>
</evidence>
<evidence type="ECO:0000256" key="9">
    <source>
        <dbReference type="ARBA" id="ARBA00022884"/>
    </source>
</evidence>
<dbReference type="GO" id="GO:0000049">
    <property type="term" value="F:tRNA binding"/>
    <property type="evidence" value="ECO:0007669"/>
    <property type="project" value="UniProtKB-UniRule"/>
</dbReference>
<keyword evidence="17" id="KW-0963">Cytoplasm</keyword>
<dbReference type="EC" id="2.9.1.2" evidence="5 17"/>